<gene>
    <name evidence="16" type="ORF">HH215_02185</name>
</gene>
<dbReference type="FunFam" id="3.40.50.300:FF:000127">
    <property type="entry name" value="Ribose import ATP-binding protein RbsA"/>
    <property type="match status" value="1"/>
</dbReference>
<comment type="function">
    <text evidence="12">Part of the ABC transporter complex LsrABCD involved in autoinducer 2 (AI-2) import. Responsible for energy coupling to the transport system.</text>
</comment>
<dbReference type="PANTHER" id="PTHR43790:SF2">
    <property type="entry name" value="AUTOINDUCER 2 IMPORT ATP-BINDING PROTEIN LSRA"/>
    <property type="match status" value="1"/>
</dbReference>
<organism evidence="16 17">
    <name type="scientific">Cohnella herbarum</name>
    <dbReference type="NCBI Taxonomy" id="2728023"/>
    <lineage>
        <taxon>Bacteria</taxon>
        <taxon>Bacillati</taxon>
        <taxon>Bacillota</taxon>
        <taxon>Bacilli</taxon>
        <taxon>Bacillales</taxon>
        <taxon>Paenibacillaceae</taxon>
        <taxon>Cohnella</taxon>
    </lineage>
</organism>
<dbReference type="PANTHER" id="PTHR43790">
    <property type="entry name" value="CARBOHYDRATE TRANSPORT ATP-BINDING PROTEIN MG119-RELATED"/>
    <property type="match status" value="1"/>
</dbReference>
<keyword evidence="10" id="KW-1278">Translocase</keyword>
<dbReference type="CDD" id="cd03216">
    <property type="entry name" value="ABC_Carb_Monos_I"/>
    <property type="match status" value="1"/>
</dbReference>
<dbReference type="InterPro" id="IPR003593">
    <property type="entry name" value="AAA+_ATPase"/>
</dbReference>
<proteinExistence type="inferred from homology"/>
<evidence type="ECO:0000313" key="16">
    <source>
        <dbReference type="EMBL" id="QJD82102.1"/>
    </source>
</evidence>
<dbReference type="CDD" id="cd03215">
    <property type="entry name" value="ABC_Carb_Monos_II"/>
    <property type="match status" value="1"/>
</dbReference>
<protein>
    <recommendedName>
        <fullName evidence="4">Autoinducer 2 import ATP-binding protein LsrA</fullName>
        <ecNumber evidence="13">7.6.2.13</ecNumber>
    </recommendedName>
</protein>
<dbReference type="EC" id="7.6.2.13" evidence="13"/>
<dbReference type="InterPro" id="IPR017871">
    <property type="entry name" value="ABC_transporter-like_CS"/>
</dbReference>
<comment type="similarity">
    <text evidence="2">Belongs to the ABC transporter superfamily. AI-2 autoinducer porter (TC 3.A.1.2.8) family.</text>
</comment>
<comment type="subunit">
    <text evidence="3">The complex is composed of two ATP-binding proteins (LsrA), two transmembrane proteins (LsrC and LsrD) and a solute-binding protein (LsrB).</text>
</comment>
<evidence type="ECO:0000256" key="12">
    <source>
        <dbReference type="ARBA" id="ARBA00023747"/>
    </source>
</evidence>
<evidence type="ECO:0000256" key="2">
    <source>
        <dbReference type="ARBA" id="ARBA00009404"/>
    </source>
</evidence>
<keyword evidence="7" id="KW-0677">Repeat</keyword>
<evidence type="ECO:0000256" key="6">
    <source>
        <dbReference type="ARBA" id="ARBA00022475"/>
    </source>
</evidence>
<evidence type="ECO:0000256" key="7">
    <source>
        <dbReference type="ARBA" id="ARBA00022737"/>
    </source>
</evidence>
<dbReference type="InterPro" id="IPR027417">
    <property type="entry name" value="P-loop_NTPase"/>
</dbReference>
<dbReference type="Pfam" id="PF00005">
    <property type="entry name" value="ABC_tran"/>
    <property type="match status" value="2"/>
</dbReference>
<dbReference type="EMBL" id="CP051680">
    <property type="protein sequence ID" value="QJD82102.1"/>
    <property type="molecule type" value="Genomic_DNA"/>
</dbReference>
<evidence type="ECO:0000256" key="3">
    <source>
        <dbReference type="ARBA" id="ARBA00011262"/>
    </source>
</evidence>
<comment type="catalytic activity">
    <reaction evidence="14">
        <text>ATP + H2O + (2R,4S)-2-methyl-2,3,3,4-tetrahydroxytetrahydrofuran-[AI-2-binding protein]Side 1 = ADP + phosphate + (2R,4S)-2-methyl-2,3,3,4-tetrahydroxytetrahydrofuranSide 2 + [AI-2-binding protein]Side 1.</text>
        <dbReference type="EC" id="7.6.2.13"/>
    </reaction>
</comment>
<evidence type="ECO:0000256" key="1">
    <source>
        <dbReference type="ARBA" id="ARBA00004417"/>
    </source>
</evidence>
<name>A0A7Z2ZKH2_9BACL</name>
<dbReference type="Gene3D" id="3.40.50.300">
    <property type="entry name" value="P-loop containing nucleotide triphosphate hydrolases"/>
    <property type="match status" value="2"/>
</dbReference>
<dbReference type="PROSITE" id="PS50893">
    <property type="entry name" value="ABC_TRANSPORTER_2"/>
    <property type="match status" value="2"/>
</dbReference>
<dbReference type="InterPro" id="IPR050107">
    <property type="entry name" value="ABC_carbohydrate_import_ATPase"/>
</dbReference>
<dbReference type="RefSeq" id="WP_169278405.1">
    <property type="nucleotide sequence ID" value="NZ_CP051680.1"/>
</dbReference>
<dbReference type="SMART" id="SM00382">
    <property type="entry name" value="AAA"/>
    <property type="match status" value="2"/>
</dbReference>
<evidence type="ECO:0000259" key="15">
    <source>
        <dbReference type="PROSITE" id="PS50893"/>
    </source>
</evidence>
<keyword evidence="6" id="KW-1003">Cell membrane</keyword>
<evidence type="ECO:0000256" key="13">
    <source>
        <dbReference type="ARBA" id="ARBA00023798"/>
    </source>
</evidence>
<keyword evidence="17" id="KW-1185">Reference proteome</keyword>
<reference evidence="16 17" key="1">
    <citation type="submission" date="2020-04" db="EMBL/GenBank/DDBJ databases">
        <title>Genome sequencing of novel species.</title>
        <authorList>
            <person name="Heo J."/>
            <person name="Kim S.-J."/>
            <person name="Kim J.-S."/>
            <person name="Hong S.-B."/>
            <person name="Kwon S.-W."/>
        </authorList>
    </citation>
    <scope>NUCLEOTIDE SEQUENCE [LARGE SCALE GENOMIC DNA]</scope>
    <source>
        <strain evidence="16 17">MFER-1</strain>
    </source>
</reference>
<sequence length="502" mass="55320">MTTPDRLIMHNIRKSFSGNVVLKGVTLNLKKGRVLALLGENGAGKSTMIKILNGDYAKDDGEIIVEGETVAIQTPSDAAKKGIRVIYQELNYLPELTVMENIYLGHLPYKNGFQIDWSTLRRNSEQLLQLLGSTVSPDDIAGTLSIADKQLVEIAKALSKEAKILVMDEPTAALTAKEVDNLFKVIRSLKEKGVSIIYISHHLDEIMTICDDIMVMRDGEKVGEGETRDYTPEKIVNLMVGKVVKHEYAASAQITAGKQPVLKTDSLTKNGLFSNVSLEMFPHEIVGVYGLLGSGKEELGKALFGNLALDGGEITVDGHKVKIKSPVHAKKAGIAYVPPDRKMAGLVLDMSVKQNLTLSHMKSVSRYGFFRRKKEETIVSHWIGKLKIKLSGSFDREIRYLSGGNQQKVILSRWLMEKTKVLILCDPTMGVDIGARADIYQLLHELRNDGLSIMVISSDLTELESICDRVIVMSEGTINKQLMRGHFDQESLLSAAMGVGAQ</sequence>
<dbReference type="GO" id="GO:0016887">
    <property type="term" value="F:ATP hydrolysis activity"/>
    <property type="evidence" value="ECO:0007669"/>
    <property type="project" value="InterPro"/>
</dbReference>
<evidence type="ECO:0000256" key="11">
    <source>
        <dbReference type="ARBA" id="ARBA00023136"/>
    </source>
</evidence>
<keyword evidence="5" id="KW-0813">Transport</keyword>
<feature type="domain" description="ABC transporter" evidence="15">
    <location>
        <begin position="7"/>
        <end position="243"/>
    </location>
</feature>
<dbReference type="InterPro" id="IPR003439">
    <property type="entry name" value="ABC_transporter-like_ATP-bd"/>
</dbReference>
<evidence type="ECO:0000256" key="10">
    <source>
        <dbReference type="ARBA" id="ARBA00022967"/>
    </source>
</evidence>
<dbReference type="AlphaFoldDB" id="A0A7Z2ZKH2"/>
<dbReference type="KEGG" id="cheb:HH215_02185"/>
<evidence type="ECO:0000256" key="14">
    <source>
        <dbReference type="ARBA" id="ARBA00034076"/>
    </source>
</evidence>
<dbReference type="GO" id="GO:0005524">
    <property type="term" value="F:ATP binding"/>
    <property type="evidence" value="ECO:0007669"/>
    <property type="project" value="UniProtKB-KW"/>
</dbReference>
<dbReference type="PROSITE" id="PS00211">
    <property type="entry name" value="ABC_TRANSPORTER_1"/>
    <property type="match status" value="1"/>
</dbReference>
<keyword evidence="9 16" id="KW-0067">ATP-binding</keyword>
<accession>A0A7Z2ZKH2</accession>
<evidence type="ECO:0000256" key="8">
    <source>
        <dbReference type="ARBA" id="ARBA00022741"/>
    </source>
</evidence>
<dbReference type="SUPFAM" id="SSF52540">
    <property type="entry name" value="P-loop containing nucleoside triphosphate hydrolases"/>
    <property type="match status" value="2"/>
</dbReference>
<evidence type="ECO:0000256" key="5">
    <source>
        <dbReference type="ARBA" id="ARBA00022448"/>
    </source>
</evidence>
<comment type="subcellular location">
    <subcellularLocation>
        <location evidence="1">Cell inner membrane</location>
        <topology evidence="1">Peripheral membrane protein</topology>
    </subcellularLocation>
</comment>
<evidence type="ECO:0000256" key="9">
    <source>
        <dbReference type="ARBA" id="ARBA00022840"/>
    </source>
</evidence>
<keyword evidence="8" id="KW-0547">Nucleotide-binding</keyword>
<dbReference type="GO" id="GO:0005886">
    <property type="term" value="C:plasma membrane"/>
    <property type="evidence" value="ECO:0007669"/>
    <property type="project" value="UniProtKB-SubCell"/>
</dbReference>
<feature type="domain" description="ABC transporter" evidence="15">
    <location>
        <begin position="256"/>
        <end position="500"/>
    </location>
</feature>
<evidence type="ECO:0000256" key="4">
    <source>
        <dbReference type="ARBA" id="ARBA00019459"/>
    </source>
</evidence>
<dbReference type="Proteomes" id="UP000502248">
    <property type="component" value="Chromosome"/>
</dbReference>
<keyword evidence="11" id="KW-0472">Membrane</keyword>
<evidence type="ECO:0000313" key="17">
    <source>
        <dbReference type="Proteomes" id="UP000502248"/>
    </source>
</evidence>